<feature type="non-terminal residue" evidence="2">
    <location>
        <position position="810"/>
    </location>
</feature>
<evidence type="ECO:0000313" key="3">
    <source>
        <dbReference type="Proteomes" id="UP001642484"/>
    </source>
</evidence>
<name>A0ABP0RRM1_9DINO</name>
<accession>A0ABP0RRM1</accession>
<gene>
    <name evidence="2" type="ORF">CCMP2556_LOCUS48003</name>
</gene>
<protein>
    <submittedName>
        <fullName evidence="2">Uncharacterized protein</fullName>
    </submittedName>
</protein>
<feature type="compositionally biased region" description="Basic and acidic residues" evidence="1">
    <location>
        <begin position="139"/>
        <end position="151"/>
    </location>
</feature>
<sequence>MASKKCPLCWANPEEPPYMHSPSKGSPTPTLKAVLIHDLALYYKMEEANQAWLNQKTVTELKFLHRKAYNKIPHPACPITGLSKMSKPELQAVIRQHDLIPTGKGTIGEMQFLLRSHWEVQCEIGKQENKTQAAPVKQQGKEAERKRFSREAEWEVIPPSDAVCHEVGTHLSNTEGELRERAEIVQALNNMQAFQWARLYEADTTSGQGRLREITRLDSFIPTSRLLPTMPMDGHELGGNTLIWCTDEESSLALAKRYLKSSGVRVKLDRDFSHRLYNSHKQAVAHAHYEDTNAKILFLSRVNRTPYGSGQSLHKKKELMAQMAETCEASPAVLQMAEAGQQFDQWGDASHTSDLLADLVTAAKTVQHKTEGMDTKRFWTLQKEFRSIDTSWTAERLSLQIYYESEGKKKDLKEACQSTQPEEGEESLAKLRRKIPKTLPLAYKILRDRMVQFRGRQLHMAGLVGLLEDYEALQAQKNLDKCVQYNAERSVNRGAHLLRVWQTLCTDMSLLPNLGFQHPHGLESVPPELVSGAVALAQDFVRLIVGHMSEYSWDWTYWSDIFPNRLGGLLRNDQEKLKRCKQEIRKLWTNILALEKLLFTEKGTTAADVERQLLAKEESTLQRLQKLKHKRLISTGIFTPPGNQAKARKAFEHGQCFDIGFADAELGVAPLVDMGPLLGKRKKDQNDKAPPKANGDRDTLPLFLLPATKETLRSTASSLAFVASLSDVASLEAVEQELGRTWLGQALHLGYCFLIKNEVWLSLGFCQFAALMWKLEAVQVAEGWEQVFFCESGAFGDSELRWFTVCELRE</sequence>
<evidence type="ECO:0000256" key="1">
    <source>
        <dbReference type="SAM" id="MobiDB-lite"/>
    </source>
</evidence>
<dbReference type="Proteomes" id="UP001642484">
    <property type="component" value="Unassembled WGS sequence"/>
</dbReference>
<dbReference type="EMBL" id="CAXAMN010026282">
    <property type="protein sequence ID" value="CAK9101871.1"/>
    <property type="molecule type" value="Genomic_DNA"/>
</dbReference>
<organism evidence="2 3">
    <name type="scientific">Durusdinium trenchii</name>
    <dbReference type="NCBI Taxonomy" id="1381693"/>
    <lineage>
        <taxon>Eukaryota</taxon>
        <taxon>Sar</taxon>
        <taxon>Alveolata</taxon>
        <taxon>Dinophyceae</taxon>
        <taxon>Suessiales</taxon>
        <taxon>Symbiodiniaceae</taxon>
        <taxon>Durusdinium</taxon>
    </lineage>
</organism>
<proteinExistence type="predicted"/>
<evidence type="ECO:0000313" key="2">
    <source>
        <dbReference type="EMBL" id="CAK9101871.1"/>
    </source>
</evidence>
<reference evidence="2 3" key="1">
    <citation type="submission" date="2024-02" db="EMBL/GenBank/DDBJ databases">
        <authorList>
            <person name="Chen Y."/>
            <person name="Shah S."/>
            <person name="Dougan E. K."/>
            <person name="Thang M."/>
            <person name="Chan C."/>
        </authorList>
    </citation>
    <scope>NUCLEOTIDE SEQUENCE [LARGE SCALE GENOMIC DNA]</scope>
</reference>
<feature type="region of interest" description="Disordered" evidence="1">
    <location>
        <begin position="131"/>
        <end position="151"/>
    </location>
</feature>
<keyword evidence="3" id="KW-1185">Reference proteome</keyword>
<comment type="caution">
    <text evidence="2">The sequence shown here is derived from an EMBL/GenBank/DDBJ whole genome shotgun (WGS) entry which is preliminary data.</text>
</comment>